<dbReference type="EMBL" id="MPOG01000004">
    <property type="protein sequence ID" value="OOH97490.1"/>
    <property type="molecule type" value="Genomic_DNA"/>
</dbReference>
<dbReference type="OrthoDB" id="1453974at2"/>
<dbReference type="InterPro" id="IPR011871">
    <property type="entry name" value="Fib_succ_major"/>
</dbReference>
<reference evidence="3 4" key="1">
    <citation type="submission" date="2016-11" db="EMBL/GenBank/DDBJ databases">
        <title>Genome sequence and comparative genomic analysis of clinical strain Elizabethkingia meningoseptica 61421 PRCM.</title>
        <authorList>
            <person name="Wang M."/>
            <person name="Hu S."/>
            <person name="Cao L."/>
            <person name="Jiang T."/>
            <person name="Zhou Y."/>
            <person name="Ming D."/>
        </authorList>
    </citation>
    <scope>NUCLEOTIDE SEQUENCE [LARGE SCALE GENOMIC DNA]</scope>
    <source>
        <strain evidence="3 4">61421 PRCM</strain>
    </source>
</reference>
<sequence>MRRRSILTGTVLLLLSYGMQSCRSANDVVDTGAATVTVSFKGSSFTSETSLGSQASLKNIAKEKIHGQRKEIVLNDDYSLVANLEQDEDTGQLSGKMTALAATDSDPGMLGARIRYKVVVYDSNGNYITEQDYVSGKEKDAPAITQLNGDSTYTFIVYSIGSVSELPPVQYTNPAVKTLSSAFIDNVSGSSDLMYFSKTMKVTGNNTNYLDVILKHKFSQITVSIDVTPTTWYTITNISEVNITPHHNTARLQLADGSTTASGLSTTGSIISFPGFNAKTVEAKPVLINTAQVSDGIFTIKEIAMKHQNDSPVRHQNITLEGLSITPGYKYNLKITFQPTDKYLMYRGYQAVRLSGLIWMRHNLGANMSANPDIPSQEINGDYYQFGRIDPVANASTFPNAIPKWNITSAPNNAWNTGDFLNAVKTDTDPCPAGWRVPTNRELNVLDTGTSKSTTGTVRDLATNYSAAKILTSVFNSNIKMTIPFSGYRSASDGALLSRGTQAGLWSVSPNFSNATQAVQWVLYDPHPVNVNFQWRERAEGSPVRCIAISPLER</sequence>
<dbReference type="PROSITE" id="PS51257">
    <property type="entry name" value="PROKAR_LIPOPROTEIN"/>
    <property type="match status" value="1"/>
</dbReference>
<gene>
    <name evidence="3" type="ORF">BMF97_04030</name>
</gene>
<feature type="chain" id="PRO_5010702114" description="Fibrobacter succinogenes major paralogous domain-containing protein" evidence="1">
    <location>
        <begin position="26"/>
        <end position="554"/>
    </location>
</feature>
<feature type="domain" description="Fibrobacter succinogenes major paralogous" evidence="2">
    <location>
        <begin position="352"/>
        <end position="547"/>
    </location>
</feature>
<protein>
    <recommendedName>
        <fullName evidence="2">Fibrobacter succinogenes major paralogous domain-containing protein</fullName>
    </recommendedName>
</protein>
<keyword evidence="1" id="KW-0732">Signal</keyword>
<feature type="signal peptide" evidence="1">
    <location>
        <begin position="1"/>
        <end position="25"/>
    </location>
</feature>
<organism evidence="3 4">
    <name type="scientific">Elizabethkingia meningoseptica</name>
    <name type="common">Chryseobacterium meningosepticum</name>
    <dbReference type="NCBI Taxonomy" id="238"/>
    <lineage>
        <taxon>Bacteria</taxon>
        <taxon>Pseudomonadati</taxon>
        <taxon>Bacteroidota</taxon>
        <taxon>Flavobacteriia</taxon>
        <taxon>Flavobacteriales</taxon>
        <taxon>Weeksellaceae</taxon>
        <taxon>Elizabethkingia</taxon>
    </lineage>
</organism>
<dbReference type="AlphaFoldDB" id="A0A1V3U4N2"/>
<name>A0A1V3U4N2_ELIME</name>
<accession>A0A1V3U4N2</accession>
<evidence type="ECO:0000259" key="2">
    <source>
        <dbReference type="Pfam" id="PF09603"/>
    </source>
</evidence>
<evidence type="ECO:0000313" key="3">
    <source>
        <dbReference type="EMBL" id="OOH97490.1"/>
    </source>
</evidence>
<evidence type="ECO:0000313" key="4">
    <source>
        <dbReference type="Proteomes" id="UP000188947"/>
    </source>
</evidence>
<keyword evidence="4" id="KW-1185">Reference proteome</keyword>
<dbReference type="Pfam" id="PF09603">
    <property type="entry name" value="Fib_succ_major"/>
    <property type="match status" value="1"/>
</dbReference>
<comment type="caution">
    <text evidence="3">The sequence shown here is derived from an EMBL/GenBank/DDBJ whole genome shotgun (WGS) entry which is preliminary data.</text>
</comment>
<dbReference type="RefSeq" id="WP_069213861.1">
    <property type="nucleotide sequence ID" value="NZ_CP016378.1"/>
</dbReference>
<dbReference type="Proteomes" id="UP000188947">
    <property type="component" value="Unassembled WGS sequence"/>
</dbReference>
<proteinExistence type="predicted"/>
<dbReference type="eggNOG" id="COG3227">
    <property type="taxonomic scope" value="Bacteria"/>
</dbReference>
<evidence type="ECO:0000256" key="1">
    <source>
        <dbReference type="SAM" id="SignalP"/>
    </source>
</evidence>